<dbReference type="AlphaFoldDB" id="A0A9Q1HJR9"/>
<dbReference type="GO" id="GO:0006508">
    <property type="term" value="P:proteolysis"/>
    <property type="evidence" value="ECO:0007669"/>
    <property type="project" value="UniProtKB-KW"/>
</dbReference>
<dbReference type="InterPro" id="IPR013128">
    <property type="entry name" value="Peptidase_C1A"/>
</dbReference>
<dbReference type="PROSITE" id="PS00139">
    <property type="entry name" value="THIOL_PROTEASE_CYS"/>
    <property type="match status" value="1"/>
</dbReference>
<evidence type="ECO:0000256" key="2">
    <source>
        <dbReference type="ARBA" id="ARBA00008455"/>
    </source>
</evidence>
<dbReference type="OrthoDB" id="3789175at2759"/>
<evidence type="ECO:0000256" key="11">
    <source>
        <dbReference type="ARBA" id="ARBA00032961"/>
    </source>
</evidence>
<name>A0A9Q1HJR9_HOLLE</name>
<keyword evidence="6" id="KW-0378">Hydrolase</keyword>
<dbReference type="PANTHER" id="PTHR12411">
    <property type="entry name" value="CYSTEINE PROTEASE FAMILY C1-RELATED"/>
    <property type="match status" value="1"/>
</dbReference>
<keyword evidence="7" id="KW-0788">Thiol protease</keyword>
<reference evidence="15" key="1">
    <citation type="submission" date="2021-10" db="EMBL/GenBank/DDBJ databases">
        <title>Tropical sea cucumber genome reveals ecological adaptation and Cuvierian tubules defense mechanism.</title>
        <authorList>
            <person name="Chen T."/>
        </authorList>
    </citation>
    <scope>NUCLEOTIDE SEQUENCE</scope>
    <source>
        <strain evidence="15">Nanhai2018</strain>
        <tissue evidence="15">Muscle</tissue>
    </source>
</reference>
<sequence>MKSFEAVLAAFLFVSSVNADTPANCTYDDISGRWLFMMGPTGGDRSLNCTDPGPLNFYNLTVDLLYPDVAVDVSSGNEGFWTLIYNQGFEVVLNNRKYFAFSKYKTSGKNVTSICSETLPGWSHNVVGTDWACYSGRKLKDSTEKSTVSTRDILLDQPFKNDHGLIKQINSVQSSWTAGAYDEYDLMTWGQMLQKAGGAKTYAPLPKPAPVTEEVAKIADSLPDSFDWRAVDGQSFVPSVRNQGQCGSCYSFSSVGMLEARFRVASNNTFKPVFSPQEIVSCGEYSQGCEGGFPYLIAGKYAEDFGVVEESCYKYEGKDSSCKKTKCKRFYATDYQYVGGYYGACNEPLMRIQLVKNGPMSVSFEVLDDFLQYKGGIYHHTGLGENLGKFNPFHLTNHAVLLVGYGADNTTGEKFWIVENSWGQDWGENGYFRIRRGTDEVSIESIAVESFPIYP</sequence>
<feature type="domain" description="Peptidase C1A papain C-terminal" evidence="14">
    <location>
        <begin position="222"/>
        <end position="451"/>
    </location>
</feature>
<evidence type="ECO:0000256" key="1">
    <source>
        <dbReference type="ARBA" id="ARBA00001923"/>
    </source>
</evidence>
<evidence type="ECO:0000256" key="10">
    <source>
        <dbReference type="ARBA" id="ARBA00030778"/>
    </source>
</evidence>
<comment type="caution">
    <text evidence="15">The sequence shown here is derived from an EMBL/GenBank/DDBJ whole genome shotgun (WGS) entry which is preliminary data.</text>
</comment>
<evidence type="ECO:0000256" key="12">
    <source>
        <dbReference type="ARBA" id="ARBA00045556"/>
    </source>
</evidence>
<evidence type="ECO:0000256" key="9">
    <source>
        <dbReference type="ARBA" id="ARBA00029779"/>
    </source>
</evidence>
<dbReference type="PROSITE" id="PS00639">
    <property type="entry name" value="THIOL_PROTEASE_HIS"/>
    <property type="match status" value="1"/>
</dbReference>
<evidence type="ECO:0000256" key="13">
    <source>
        <dbReference type="SAM" id="SignalP"/>
    </source>
</evidence>
<dbReference type="EMBL" id="JAIZAY010000002">
    <property type="protein sequence ID" value="KAJ8047671.1"/>
    <property type="molecule type" value="Genomic_DNA"/>
</dbReference>
<keyword evidence="13" id="KW-0732">Signal</keyword>
<dbReference type="SUPFAM" id="SSF54001">
    <property type="entry name" value="Cysteine proteinases"/>
    <property type="match status" value="1"/>
</dbReference>
<comment type="function">
    <text evidence="12">Thiol protease. Has dipeptidylpeptidase activity. Active against a broad range of dipeptide substrates composed of both polar and hydrophobic amino acids. Proline cannot occupy the P1 position and arginine cannot occupy the P2 position of the substrate. Can act as both an exopeptidase and endopeptidase. Activates serine proteases such as elastase, cathepsin G and granzymes A and B.</text>
</comment>
<evidence type="ECO:0000259" key="14">
    <source>
        <dbReference type="SMART" id="SM00645"/>
    </source>
</evidence>
<evidence type="ECO:0000256" key="4">
    <source>
        <dbReference type="ARBA" id="ARBA00014709"/>
    </source>
</evidence>
<proteinExistence type="inferred from homology"/>
<comment type="cofactor">
    <cofactor evidence="1">
        <name>chloride</name>
        <dbReference type="ChEBI" id="CHEBI:17996"/>
    </cofactor>
</comment>
<feature type="chain" id="PRO_5040496879" description="Dipeptidyl peptidase 1" evidence="13">
    <location>
        <begin position="20"/>
        <end position="455"/>
    </location>
</feature>
<comment type="subunit">
    <text evidence="3">Tetramer of heterotrimers consisting of exclusion domain, heavy- and light chains.</text>
</comment>
<dbReference type="InterPro" id="IPR036496">
    <property type="entry name" value="CathepsinC_exc_dom_sf"/>
</dbReference>
<comment type="similarity">
    <text evidence="2">Belongs to the peptidase C1 family.</text>
</comment>
<dbReference type="InterPro" id="IPR014882">
    <property type="entry name" value="CathepsinC_exc"/>
</dbReference>
<evidence type="ECO:0000313" key="15">
    <source>
        <dbReference type="EMBL" id="KAJ8047671.1"/>
    </source>
</evidence>
<evidence type="ECO:0000313" key="16">
    <source>
        <dbReference type="Proteomes" id="UP001152320"/>
    </source>
</evidence>
<gene>
    <name evidence="15" type="ORF">HOLleu_06722</name>
</gene>
<dbReference type="InterPro" id="IPR025660">
    <property type="entry name" value="Pept_his_AS"/>
</dbReference>
<feature type="signal peptide" evidence="13">
    <location>
        <begin position="1"/>
        <end position="19"/>
    </location>
</feature>
<dbReference type="Gene3D" id="3.90.70.10">
    <property type="entry name" value="Cysteine proteinases"/>
    <property type="match status" value="1"/>
</dbReference>
<dbReference type="InterPro" id="IPR038765">
    <property type="entry name" value="Papain-like_cys_pep_sf"/>
</dbReference>
<protein>
    <recommendedName>
        <fullName evidence="4">Dipeptidyl peptidase 1</fullName>
    </recommendedName>
    <alternativeName>
        <fullName evidence="9">Cathepsin C</fullName>
    </alternativeName>
    <alternativeName>
        <fullName evidence="8">Cathepsin J</fullName>
    </alternativeName>
    <alternativeName>
        <fullName evidence="11">Dipeptidyl peptidase I</fullName>
    </alternativeName>
    <alternativeName>
        <fullName evidence="10">Dipeptidyl transferase</fullName>
    </alternativeName>
</protein>
<evidence type="ECO:0000256" key="5">
    <source>
        <dbReference type="ARBA" id="ARBA00022670"/>
    </source>
</evidence>
<organism evidence="15 16">
    <name type="scientific">Holothuria leucospilota</name>
    <name type="common">Black long sea cucumber</name>
    <name type="synonym">Mertensiothuria leucospilota</name>
    <dbReference type="NCBI Taxonomy" id="206669"/>
    <lineage>
        <taxon>Eukaryota</taxon>
        <taxon>Metazoa</taxon>
        <taxon>Echinodermata</taxon>
        <taxon>Eleutherozoa</taxon>
        <taxon>Echinozoa</taxon>
        <taxon>Holothuroidea</taxon>
        <taxon>Aspidochirotacea</taxon>
        <taxon>Aspidochirotida</taxon>
        <taxon>Holothuriidae</taxon>
        <taxon>Holothuria</taxon>
    </lineage>
</organism>
<dbReference type="Proteomes" id="UP001152320">
    <property type="component" value="Chromosome 2"/>
</dbReference>
<dbReference type="SUPFAM" id="SSF75001">
    <property type="entry name" value="Dipeptidyl peptidase I (cathepsin C), exclusion domain"/>
    <property type="match status" value="1"/>
</dbReference>
<keyword evidence="5" id="KW-0645">Protease</keyword>
<dbReference type="SMART" id="SM00645">
    <property type="entry name" value="Pept_C1"/>
    <property type="match status" value="1"/>
</dbReference>
<dbReference type="InterPro" id="IPR000169">
    <property type="entry name" value="Pept_cys_AS"/>
</dbReference>
<dbReference type="InterPro" id="IPR000668">
    <property type="entry name" value="Peptidase_C1A_C"/>
</dbReference>
<dbReference type="Pfam" id="PF08773">
    <property type="entry name" value="CathepsinC_exc"/>
    <property type="match status" value="1"/>
</dbReference>
<dbReference type="FunFam" id="2.40.128.80:FF:000003">
    <property type="entry name" value="Cathepsin C"/>
    <property type="match status" value="1"/>
</dbReference>
<evidence type="ECO:0000256" key="8">
    <source>
        <dbReference type="ARBA" id="ARBA00029762"/>
    </source>
</evidence>
<accession>A0A9Q1HJR9</accession>
<evidence type="ECO:0000256" key="7">
    <source>
        <dbReference type="ARBA" id="ARBA00022807"/>
    </source>
</evidence>
<dbReference type="PRINTS" id="PR00705">
    <property type="entry name" value="PAPAIN"/>
</dbReference>
<dbReference type="GO" id="GO:0008234">
    <property type="term" value="F:cysteine-type peptidase activity"/>
    <property type="evidence" value="ECO:0007669"/>
    <property type="project" value="UniProtKB-KW"/>
</dbReference>
<dbReference type="Gene3D" id="2.40.128.80">
    <property type="entry name" value="Cathepsin C, exclusion domain"/>
    <property type="match status" value="1"/>
</dbReference>
<evidence type="ECO:0000256" key="3">
    <source>
        <dbReference type="ARBA" id="ARBA00011610"/>
    </source>
</evidence>
<dbReference type="Pfam" id="PF00112">
    <property type="entry name" value="Peptidase_C1"/>
    <property type="match status" value="1"/>
</dbReference>
<keyword evidence="16" id="KW-1185">Reference proteome</keyword>
<evidence type="ECO:0000256" key="6">
    <source>
        <dbReference type="ARBA" id="ARBA00022801"/>
    </source>
</evidence>